<organism evidence="2">
    <name type="scientific">Arundo donax</name>
    <name type="common">Giant reed</name>
    <name type="synonym">Donax arundinaceus</name>
    <dbReference type="NCBI Taxonomy" id="35708"/>
    <lineage>
        <taxon>Eukaryota</taxon>
        <taxon>Viridiplantae</taxon>
        <taxon>Streptophyta</taxon>
        <taxon>Embryophyta</taxon>
        <taxon>Tracheophyta</taxon>
        <taxon>Spermatophyta</taxon>
        <taxon>Magnoliopsida</taxon>
        <taxon>Liliopsida</taxon>
        <taxon>Poales</taxon>
        <taxon>Poaceae</taxon>
        <taxon>PACMAD clade</taxon>
        <taxon>Arundinoideae</taxon>
        <taxon>Arundineae</taxon>
        <taxon>Arundo</taxon>
    </lineage>
</organism>
<proteinExistence type="predicted"/>
<evidence type="ECO:0000256" key="1">
    <source>
        <dbReference type="SAM" id="MobiDB-lite"/>
    </source>
</evidence>
<reference evidence="2" key="2">
    <citation type="journal article" date="2015" name="Data Brief">
        <title>Shoot transcriptome of the giant reed, Arundo donax.</title>
        <authorList>
            <person name="Barrero R.A."/>
            <person name="Guerrero F.D."/>
            <person name="Moolhuijzen P."/>
            <person name="Goolsby J.A."/>
            <person name="Tidwell J."/>
            <person name="Bellgard S.E."/>
            <person name="Bellgard M.I."/>
        </authorList>
    </citation>
    <scope>NUCLEOTIDE SEQUENCE</scope>
    <source>
        <tissue evidence="2">Shoot tissue taken approximately 20 cm above the soil surface</tissue>
    </source>
</reference>
<feature type="region of interest" description="Disordered" evidence="1">
    <location>
        <begin position="1"/>
        <end position="38"/>
    </location>
</feature>
<sequence length="60" mass="6278">MSAGTAPTRGSPPPAAAVARTHETASMSAPKLDRTPSIHDHVHTWTTSSFGGRRRVRGVG</sequence>
<dbReference type="AlphaFoldDB" id="A0A0A9BGW7"/>
<dbReference type="EMBL" id="GBRH01235324">
    <property type="protein sequence ID" value="JAD62571.1"/>
    <property type="molecule type" value="Transcribed_RNA"/>
</dbReference>
<protein>
    <submittedName>
        <fullName evidence="2">Uncharacterized protein</fullName>
    </submittedName>
</protein>
<accession>A0A0A9BGW7</accession>
<reference evidence="2" key="1">
    <citation type="submission" date="2014-09" db="EMBL/GenBank/DDBJ databases">
        <authorList>
            <person name="Magalhaes I.L.F."/>
            <person name="Oliveira U."/>
            <person name="Santos F.R."/>
            <person name="Vidigal T.H.D.A."/>
            <person name="Brescovit A.D."/>
            <person name="Santos A.J."/>
        </authorList>
    </citation>
    <scope>NUCLEOTIDE SEQUENCE</scope>
    <source>
        <tissue evidence="2">Shoot tissue taken approximately 20 cm above the soil surface</tissue>
    </source>
</reference>
<name>A0A0A9BGW7_ARUDO</name>
<evidence type="ECO:0000313" key="2">
    <source>
        <dbReference type="EMBL" id="JAD62571.1"/>
    </source>
</evidence>